<evidence type="ECO:0000313" key="1">
    <source>
        <dbReference type="EMBL" id="KTD75004.1"/>
    </source>
</evidence>
<dbReference type="PATRIC" id="fig|66969.6.peg.3330"/>
<dbReference type="AlphaFoldDB" id="A0A0W1A0X4"/>
<name>A0A0W1A0X4_9GAMM</name>
<keyword evidence="2" id="KW-1185">Reference proteome</keyword>
<dbReference type="STRING" id="66969.Lwal_3045"/>
<protein>
    <submittedName>
        <fullName evidence="1">Uncharacterized protein</fullName>
    </submittedName>
</protein>
<accession>A0A0W1A0X4</accession>
<reference evidence="1 2" key="1">
    <citation type="submission" date="2015-11" db="EMBL/GenBank/DDBJ databases">
        <title>Genomic analysis of 38 Legionella species identifies large and diverse effector repertoires.</title>
        <authorList>
            <person name="Burstein D."/>
            <person name="Amaro F."/>
            <person name="Zusman T."/>
            <person name="Lifshitz Z."/>
            <person name="Cohen O."/>
            <person name="Gilbert J.A."/>
            <person name="Pupko T."/>
            <person name="Shuman H.A."/>
            <person name="Segal G."/>
        </authorList>
    </citation>
    <scope>NUCLEOTIDE SEQUENCE [LARGE SCALE GENOMIC DNA]</scope>
    <source>
        <strain evidence="1 2">ATCC 51914</strain>
    </source>
</reference>
<gene>
    <name evidence="1" type="ORF">Lwal_3045</name>
</gene>
<sequence length="367" mass="42540">MWYILLFQQLAQLICPEQKEQAADYITDLLRFIKNDIEDQPNFEAMFLFGFMNALNQYYQAIIQSNMTVSLNQFARHSLGLAILYYKYTDDKSVYCSDFITVLSKRKIYSNLGLQREISRQLFEYIEGASHDPNITPFAKITSYSDYVVNREKIKNALFKNQLIDIEREAFSLVDHSVKTDLTETCSVLNDLLNRSKDQSQILRGLSKFLSSYKNRDHLFDGFIQSVELEKLKLSSLVIKEPELIKVEISLDNKRIHSQLSLKNSYIELIQRKLRPYIDEVGKTKFSVFNQKPICEHKEEVKNILLGIYNGKFKTVDGVLAELSKIDISNPDDRLLRIRRDIRRACSHTGSEANYLRPTASSLGHCS</sequence>
<evidence type="ECO:0000313" key="2">
    <source>
        <dbReference type="Proteomes" id="UP000054729"/>
    </source>
</evidence>
<proteinExistence type="predicted"/>
<dbReference type="Proteomes" id="UP000054729">
    <property type="component" value="Unassembled WGS sequence"/>
</dbReference>
<dbReference type="EMBL" id="LNZB01000060">
    <property type="protein sequence ID" value="KTD75004.1"/>
    <property type="molecule type" value="Genomic_DNA"/>
</dbReference>
<dbReference type="OrthoDB" id="5650782at2"/>
<organism evidence="1 2">
    <name type="scientific">Legionella waltersii</name>
    <dbReference type="NCBI Taxonomy" id="66969"/>
    <lineage>
        <taxon>Bacteria</taxon>
        <taxon>Pseudomonadati</taxon>
        <taxon>Pseudomonadota</taxon>
        <taxon>Gammaproteobacteria</taxon>
        <taxon>Legionellales</taxon>
        <taxon>Legionellaceae</taxon>
        <taxon>Legionella</taxon>
    </lineage>
</organism>
<comment type="caution">
    <text evidence="1">The sequence shown here is derived from an EMBL/GenBank/DDBJ whole genome shotgun (WGS) entry which is preliminary data.</text>
</comment>
<dbReference type="RefSeq" id="WP_058481640.1">
    <property type="nucleotide sequence ID" value="NZ_CAAAIQ010000005.1"/>
</dbReference>